<protein>
    <submittedName>
        <fullName evidence="2">Uncharacterized protein</fullName>
    </submittedName>
</protein>
<name>A0A7I8DQ81_9FIRM</name>
<evidence type="ECO:0000313" key="3">
    <source>
        <dbReference type="Proteomes" id="UP000515703"/>
    </source>
</evidence>
<evidence type="ECO:0000256" key="1">
    <source>
        <dbReference type="SAM" id="Phobius"/>
    </source>
</evidence>
<feature type="transmembrane region" description="Helical" evidence="1">
    <location>
        <begin position="67"/>
        <end position="92"/>
    </location>
</feature>
<reference evidence="2 3" key="1">
    <citation type="submission" date="2020-08" db="EMBL/GenBank/DDBJ databases">
        <title>Draft genome sequencing of an Anaerocolumna strain isolated from anoxic soil subjected to BSD treatment.</title>
        <authorList>
            <person name="Uek A."/>
            <person name="Tonouchi A."/>
        </authorList>
    </citation>
    <scope>NUCLEOTIDE SEQUENCE [LARGE SCALE GENOMIC DNA]</scope>
    <source>
        <strain evidence="2 3">CTTW</strain>
    </source>
</reference>
<keyword evidence="3" id="KW-1185">Reference proteome</keyword>
<dbReference type="RefSeq" id="WP_185258766.1">
    <property type="nucleotide sequence ID" value="NZ_AP023368.1"/>
</dbReference>
<gene>
    <name evidence="2" type="ORF">bsdcttw_14770</name>
</gene>
<dbReference type="KEGG" id="acht:bsdcttw_14770"/>
<keyword evidence="1" id="KW-0472">Membrane</keyword>
<reference evidence="2 3" key="2">
    <citation type="submission" date="2020-08" db="EMBL/GenBank/DDBJ databases">
        <authorList>
            <person name="Ueki A."/>
            <person name="Tonouchi A."/>
        </authorList>
    </citation>
    <scope>NUCLEOTIDE SEQUENCE [LARGE SCALE GENOMIC DNA]</scope>
    <source>
        <strain evidence="2 3">CTTW</strain>
    </source>
</reference>
<evidence type="ECO:0000313" key="2">
    <source>
        <dbReference type="EMBL" id="BCJ98436.1"/>
    </source>
</evidence>
<dbReference type="EMBL" id="AP023368">
    <property type="protein sequence ID" value="BCJ98436.1"/>
    <property type="molecule type" value="Genomic_DNA"/>
</dbReference>
<sequence>MLQKPWFKIFVWFLASFFFYLAAATVISFLKPGPSESEVMKYMTGMMGAMENSAMGVMMGIEGNGLLKMILIWSIAVFPLAVVLSIIAGFLLRKRNSEEKHV</sequence>
<accession>A0A7I8DQ81</accession>
<dbReference type="Proteomes" id="UP000515703">
    <property type="component" value="Chromosome"/>
</dbReference>
<keyword evidence="1" id="KW-1133">Transmembrane helix</keyword>
<feature type="transmembrane region" description="Helical" evidence="1">
    <location>
        <begin position="6"/>
        <end position="30"/>
    </location>
</feature>
<keyword evidence="1" id="KW-0812">Transmembrane</keyword>
<dbReference type="AlphaFoldDB" id="A0A7I8DQ81"/>
<organism evidence="2 3">
    <name type="scientific">Anaerocolumna chitinilytica</name>
    <dbReference type="NCBI Taxonomy" id="1727145"/>
    <lineage>
        <taxon>Bacteria</taxon>
        <taxon>Bacillati</taxon>
        <taxon>Bacillota</taxon>
        <taxon>Clostridia</taxon>
        <taxon>Lachnospirales</taxon>
        <taxon>Lachnospiraceae</taxon>
        <taxon>Anaerocolumna</taxon>
    </lineage>
</organism>
<proteinExistence type="predicted"/>